<evidence type="ECO:0000256" key="12">
    <source>
        <dbReference type="PROSITE-ProRule" id="PRU10141"/>
    </source>
</evidence>
<evidence type="ECO:0000313" key="16">
    <source>
        <dbReference type="Proteomes" id="UP001604336"/>
    </source>
</evidence>
<dbReference type="GO" id="GO:0005524">
    <property type="term" value="F:ATP binding"/>
    <property type="evidence" value="ECO:0007669"/>
    <property type="project" value="UniProtKB-UniRule"/>
</dbReference>
<keyword evidence="9" id="KW-1133">Transmembrane helix</keyword>
<keyword evidence="11" id="KW-0325">Glycoprotein</keyword>
<dbReference type="InterPro" id="IPR017441">
    <property type="entry name" value="Protein_kinase_ATP_BS"/>
</dbReference>
<evidence type="ECO:0000256" key="13">
    <source>
        <dbReference type="SAM" id="SignalP"/>
    </source>
</evidence>
<accession>A0ABD1R9J1</accession>
<dbReference type="InterPro" id="IPR008271">
    <property type="entry name" value="Ser/Thr_kinase_AS"/>
</dbReference>
<dbReference type="EMBL" id="JBFOLK010000009">
    <property type="protein sequence ID" value="KAL2485091.1"/>
    <property type="molecule type" value="Genomic_DNA"/>
</dbReference>
<dbReference type="PROSITE" id="PS00108">
    <property type="entry name" value="PROTEIN_KINASE_ST"/>
    <property type="match status" value="1"/>
</dbReference>
<dbReference type="PANTHER" id="PTHR46008">
    <property type="entry name" value="LEAF RUST 10 DISEASE-RESISTANCE LOCUS RECEPTOR-LIKE PROTEIN KINASE-LIKE 1.4"/>
    <property type="match status" value="1"/>
</dbReference>
<dbReference type="Gene3D" id="3.30.200.20">
    <property type="entry name" value="Phosphorylase Kinase, domain 1"/>
    <property type="match status" value="1"/>
</dbReference>
<organism evidence="15 16">
    <name type="scientific">Abeliophyllum distichum</name>
    <dbReference type="NCBI Taxonomy" id="126358"/>
    <lineage>
        <taxon>Eukaryota</taxon>
        <taxon>Viridiplantae</taxon>
        <taxon>Streptophyta</taxon>
        <taxon>Embryophyta</taxon>
        <taxon>Tracheophyta</taxon>
        <taxon>Spermatophyta</taxon>
        <taxon>Magnoliopsida</taxon>
        <taxon>eudicotyledons</taxon>
        <taxon>Gunneridae</taxon>
        <taxon>Pentapetalae</taxon>
        <taxon>asterids</taxon>
        <taxon>lamiids</taxon>
        <taxon>Lamiales</taxon>
        <taxon>Oleaceae</taxon>
        <taxon>Forsythieae</taxon>
        <taxon>Abeliophyllum</taxon>
    </lineage>
</organism>
<dbReference type="FunFam" id="1.10.510.10:FF:000161">
    <property type="entry name" value="Wall-associated receptor kinase-like 20"/>
    <property type="match status" value="1"/>
</dbReference>
<dbReference type="PANTHER" id="PTHR46008:SF2">
    <property type="entry name" value="LEAF RUST 10 DISEASE-RESISTANCE LOCUS RECEPTOR-LIKE PROTEIN KINASE-LIKE 1.4"/>
    <property type="match status" value="1"/>
</dbReference>
<evidence type="ECO:0000256" key="4">
    <source>
        <dbReference type="ARBA" id="ARBA00022692"/>
    </source>
</evidence>
<keyword evidence="7 15" id="KW-0418">Kinase</keyword>
<evidence type="ECO:0000313" key="15">
    <source>
        <dbReference type="EMBL" id="KAL2485091.1"/>
    </source>
</evidence>
<evidence type="ECO:0000256" key="10">
    <source>
        <dbReference type="ARBA" id="ARBA00023136"/>
    </source>
</evidence>
<evidence type="ECO:0000256" key="1">
    <source>
        <dbReference type="ARBA" id="ARBA00004167"/>
    </source>
</evidence>
<dbReference type="GO" id="GO:0005886">
    <property type="term" value="C:plasma membrane"/>
    <property type="evidence" value="ECO:0007669"/>
    <property type="project" value="UniProtKB-ARBA"/>
</dbReference>
<keyword evidence="10" id="KW-0472">Membrane</keyword>
<evidence type="ECO:0000256" key="8">
    <source>
        <dbReference type="ARBA" id="ARBA00022840"/>
    </source>
</evidence>
<evidence type="ECO:0000256" key="9">
    <source>
        <dbReference type="ARBA" id="ARBA00022989"/>
    </source>
</evidence>
<evidence type="ECO:0000256" key="2">
    <source>
        <dbReference type="ARBA" id="ARBA00022527"/>
    </source>
</evidence>
<keyword evidence="16" id="KW-1185">Reference proteome</keyword>
<dbReference type="Proteomes" id="UP001604336">
    <property type="component" value="Unassembled WGS sequence"/>
</dbReference>
<evidence type="ECO:0000256" key="3">
    <source>
        <dbReference type="ARBA" id="ARBA00022679"/>
    </source>
</evidence>
<evidence type="ECO:0000256" key="11">
    <source>
        <dbReference type="ARBA" id="ARBA00023180"/>
    </source>
</evidence>
<reference evidence="16" key="1">
    <citation type="submission" date="2024-07" db="EMBL/GenBank/DDBJ databases">
        <title>Two chromosome-level genome assemblies of Korean endemic species Abeliophyllum distichum and Forsythia ovata (Oleaceae).</title>
        <authorList>
            <person name="Jang H."/>
        </authorList>
    </citation>
    <scope>NUCLEOTIDE SEQUENCE [LARGE SCALE GENOMIC DNA]</scope>
</reference>
<gene>
    <name evidence="15" type="ORF">Adt_29847</name>
</gene>
<dbReference type="InterPro" id="IPR000719">
    <property type="entry name" value="Prot_kinase_dom"/>
</dbReference>
<keyword evidence="2" id="KW-0723">Serine/threonine-protein kinase</keyword>
<dbReference type="Gene3D" id="1.10.510.10">
    <property type="entry name" value="Transferase(Phosphotransferase) domain 1"/>
    <property type="match status" value="1"/>
</dbReference>
<keyword evidence="3" id="KW-0808">Transferase</keyword>
<protein>
    <submittedName>
        <fullName evidence="15">Protein kinase superfamily protein</fullName>
    </submittedName>
</protein>
<comment type="subcellular location">
    <subcellularLocation>
        <location evidence="1">Membrane</location>
        <topology evidence="1">Single-pass membrane protein</topology>
    </subcellularLocation>
</comment>
<feature type="domain" description="Protein kinase" evidence="14">
    <location>
        <begin position="277"/>
        <end position="554"/>
    </location>
</feature>
<feature type="signal peptide" evidence="13">
    <location>
        <begin position="1"/>
        <end position="27"/>
    </location>
</feature>
<dbReference type="SMART" id="SM00220">
    <property type="entry name" value="S_TKc"/>
    <property type="match status" value="1"/>
</dbReference>
<dbReference type="Pfam" id="PF00069">
    <property type="entry name" value="Pkinase"/>
    <property type="match status" value="1"/>
</dbReference>
<dbReference type="AlphaFoldDB" id="A0ABD1R9J1"/>
<dbReference type="PROSITE" id="PS50011">
    <property type="entry name" value="PROTEIN_KINASE_DOM"/>
    <property type="match status" value="1"/>
</dbReference>
<evidence type="ECO:0000256" key="7">
    <source>
        <dbReference type="ARBA" id="ARBA00022777"/>
    </source>
</evidence>
<keyword evidence="8 12" id="KW-0067">ATP-binding</keyword>
<proteinExistence type="predicted"/>
<dbReference type="GO" id="GO:0004674">
    <property type="term" value="F:protein serine/threonine kinase activity"/>
    <property type="evidence" value="ECO:0007669"/>
    <property type="project" value="UniProtKB-KW"/>
</dbReference>
<dbReference type="InterPro" id="IPR011009">
    <property type="entry name" value="Kinase-like_dom_sf"/>
</dbReference>
<comment type="caution">
    <text evidence="15">The sequence shown here is derived from an EMBL/GenBank/DDBJ whole genome shotgun (WGS) entry which is preliminary data.</text>
</comment>
<feature type="binding site" evidence="12">
    <location>
        <position position="305"/>
    </location>
    <ligand>
        <name>ATP</name>
        <dbReference type="ChEBI" id="CHEBI:30616"/>
    </ligand>
</feature>
<keyword evidence="4" id="KW-0812">Transmembrane</keyword>
<dbReference type="SUPFAM" id="SSF56112">
    <property type="entry name" value="Protein kinase-like (PK-like)"/>
    <property type="match status" value="1"/>
</dbReference>
<evidence type="ECO:0000256" key="5">
    <source>
        <dbReference type="ARBA" id="ARBA00022729"/>
    </source>
</evidence>
<keyword evidence="6 12" id="KW-0547">Nucleotide-binding</keyword>
<sequence>MVSSRDVASFLVYFSVFHVFLLKFVDSKCPKSFPCGIFGNLEFPLANYSQPECGLFTVECNAVPHPKVHLDTQWFSPSYQILSNISSSSVRIRNPILEDLLKSKSCSLFLNFSIPHTPSISYQFFPNITLLKCPKNMNVDEEMHYFLDRTRRYEDCDFDFDIYYAANSNENLLLSLPLSLPNVCSVLHLPLKLPPTSDSAELFERLGAEYHLQWILSDDCINCHRKGGQCTSTGNNEFRCEEEKNPLKLILADRRESLLSVSPSSPTQNLKKATNNFDSSKELGDGGFGTVYYGKLRDGREVAIKRLYEHNYKRVEQFINEIKILTCLRHPNLVSLYGCTSRRSRELLLVYEFVSNGTVADHIHGDRAKEAPLSWPIRMNIAIETANALAYLHKSDIIHRDVKTNNILLDDKFCVKVADFGLSRLFPNDVTHISTAPQGTPGYVDPEYHQCYHLTDRSDVYSFGVVLIELISSMPAVDISRHRHEINLANLAISRIQRCAFNELIDSSLGFGSDAEVTRMTTSFAELAFRCLQLEKDMRPSMGEGVSISEGNKG</sequence>
<evidence type="ECO:0000259" key="14">
    <source>
        <dbReference type="PROSITE" id="PS50011"/>
    </source>
</evidence>
<evidence type="ECO:0000256" key="6">
    <source>
        <dbReference type="ARBA" id="ARBA00022741"/>
    </source>
</evidence>
<name>A0ABD1R9J1_9LAMI</name>
<dbReference type="PROSITE" id="PS00107">
    <property type="entry name" value="PROTEIN_KINASE_ATP"/>
    <property type="match status" value="1"/>
</dbReference>
<feature type="chain" id="PRO_5044848489" evidence="13">
    <location>
        <begin position="28"/>
        <end position="554"/>
    </location>
</feature>
<keyword evidence="5 13" id="KW-0732">Signal</keyword>